<dbReference type="NCBIfam" id="TIGR03696">
    <property type="entry name" value="Rhs_assc_core"/>
    <property type="match status" value="1"/>
</dbReference>
<dbReference type="InterPro" id="IPR022385">
    <property type="entry name" value="Rhs_assc_core"/>
</dbReference>
<dbReference type="InParanoid" id="A0A420WLS6"/>
<organism evidence="1 2">
    <name type="scientific">Litorimonas taeanensis</name>
    <dbReference type="NCBI Taxonomy" id="568099"/>
    <lineage>
        <taxon>Bacteria</taxon>
        <taxon>Pseudomonadati</taxon>
        <taxon>Pseudomonadota</taxon>
        <taxon>Alphaproteobacteria</taxon>
        <taxon>Maricaulales</taxon>
        <taxon>Robiginitomaculaceae</taxon>
    </lineage>
</organism>
<dbReference type="InterPro" id="IPR050708">
    <property type="entry name" value="T6SS_VgrG/RHS"/>
</dbReference>
<evidence type="ECO:0000313" key="2">
    <source>
        <dbReference type="Proteomes" id="UP000282211"/>
    </source>
</evidence>
<reference evidence="1 2" key="1">
    <citation type="submission" date="2018-10" db="EMBL/GenBank/DDBJ databases">
        <title>Genomic Encyclopedia of Type Strains, Phase IV (KMG-IV): sequencing the most valuable type-strain genomes for metagenomic binning, comparative biology and taxonomic classification.</title>
        <authorList>
            <person name="Goeker M."/>
        </authorList>
    </citation>
    <scope>NUCLEOTIDE SEQUENCE [LARGE SCALE GENOMIC DNA]</scope>
    <source>
        <strain evidence="1 2">DSM 22008</strain>
    </source>
</reference>
<dbReference type="Gene3D" id="2.180.10.10">
    <property type="entry name" value="RHS repeat-associated core"/>
    <property type="match status" value="1"/>
</dbReference>
<dbReference type="PANTHER" id="PTHR32305">
    <property type="match status" value="1"/>
</dbReference>
<dbReference type="Proteomes" id="UP000282211">
    <property type="component" value="Unassembled WGS sequence"/>
</dbReference>
<protein>
    <submittedName>
        <fullName evidence="1">RHS repeat-associated protein</fullName>
    </submittedName>
</protein>
<dbReference type="AlphaFoldDB" id="A0A420WLS6"/>
<keyword evidence="2" id="KW-1185">Reference proteome</keyword>
<dbReference type="EMBL" id="RBII01000001">
    <property type="protein sequence ID" value="RKQ71872.1"/>
    <property type="molecule type" value="Genomic_DNA"/>
</dbReference>
<gene>
    <name evidence="1" type="ORF">DES40_1204</name>
</gene>
<accession>A0A420WLS6</accession>
<proteinExistence type="predicted"/>
<dbReference type="PANTHER" id="PTHR32305:SF15">
    <property type="entry name" value="PROTEIN RHSA-RELATED"/>
    <property type="match status" value="1"/>
</dbReference>
<evidence type="ECO:0000313" key="1">
    <source>
        <dbReference type="EMBL" id="RKQ71872.1"/>
    </source>
</evidence>
<comment type="caution">
    <text evidence="1">The sequence shown here is derived from an EMBL/GenBank/DDBJ whole genome shotgun (WGS) entry which is preliminary data.</text>
</comment>
<sequence>MLRSYVIEDLLPCLYRHDLTCLLYDPASRLATVDVTTSSASTRFVYDGARMIAEYYDNNTNALKARYVHGPGVDAPIVQYDYSSPSSFTRSWYVTDQKGSITGRTNAAGTSLSVNSYSLYGQPDAANVGRFQYTGQVWLEEVGLKPLPGPFSSIFDSRDQKSWLRHTASKDYKARFYDPTIKRFLNADPIGYGDGLNMYSYVGGDPVNRRDPSGMRTCHGTPDGVACQESGDGVSIYPGTQDWQDLRAMYDNSFDFGDSFVGGLLNDLQISIRRALDANIPKIAACAAGKAIVTAAKAASLVNGNTSLLTSKLTTVVGLNGGMRIGNVGPGGTTSLLYVENGESSAIGVAENATGGTSGNTGKKNASFYTSISLGVTPAPIDTFTNGSSFTVGRGFVRNIGASLTFIPDNASSGLWPMATIEVGLGTAKEFSVGIFSGFQSCQ</sequence>
<name>A0A420WLS6_9PROT</name>